<evidence type="ECO:0000256" key="1">
    <source>
        <dbReference type="ARBA" id="ARBA00023002"/>
    </source>
</evidence>
<dbReference type="OrthoDB" id="9802008at2"/>
<dbReference type="GO" id="GO:0004665">
    <property type="term" value="F:prephenate dehydrogenase (NADP+) activity"/>
    <property type="evidence" value="ECO:0007669"/>
    <property type="project" value="InterPro"/>
</dbReference>
<proteinExistence type="predicted"/>
<dbReference type="Proteomes" id="UP000239735">
    <property type="component" value="Unassembled WGS sequence"/>
</dbReference>
<keyword evidence="1" id="KW-0560">Oxidoreductase</keyword>
<dbReference type="GO" id="GO:0008977">
    <property type="term" value="F:prephenate dehydrogenase (NAD+) activity"/>
    <property type="evidence" value="ECO:0007669"/>
    <property type="project" value="InterPro"/>
</dbReference>
<sequence length="303" mass="32797">MISRISILGTGLLGTSVGLALRAAGFRGAIVGWNRSPAQARLALSMGAIDSVAADPIEAARASQVTLLAVPIYATLDFMEKLAPVLGPSHMVTDVGSTKRMISEAATRLYNTPEHAAFLPGHPMAGKERGGAALADANLFRGAVWLFTPASASSNPHSSSEREKWAIADEGVSWPGAALMCTWREWVTKMGAKTLDLDPVRHDELVAWVSHLPQFTATALSALLKEEVGSAPELKDVGGRALREMTRLGASPFSMWRDIAHTNTEAVERALLALEQRLAHLRENLRTPELRSQFEQANKFRRE</sequence>
<dbReference type="InterPro" id="IPR003099">
    <property type="entry name" value="Prephen_DH"/>
</dbReference>
<dbReference type="EMBL" id="OKRB01000046">
    <property type="protein sequence ID" value="SPE18201.1"/>
    <property type="molecule type" value="Genomic_DNA"/>
</dbReference>
<name>A0A2N9L4Q4_9BACT</name>
<feature type="domain" description="Prephenate/arogenate dehydrogenase" evidence="2">
    <location>
        <begin position="3"/>
        <end position="303"/>
    </location>
</feature>
<evidence type="ECO:0000259" key="2">
    <source>
        <dbReference type="PROSITE" id="PS51176"/>
    </source>
</evidence>
<dbReference type="InterPro" id="IPR046826">
    <property type="entry name" value="PDH_N"/>
</dbReference>
<dbReference type="SUPFAM" id="SSF48179">
    <property type="entry name" value="6-phosphogluconate dehydrogenase C-terminal domain-like"/>
    <property type="match status" value="1"/>
</dbReference>
<dbReference type="PANTHER" id="PTHR21363:SF0">
    <property type="entry name" value="PREPHENATE DEHYDROGENASE [NADP(+)]"/>
    <property type="match status" value="1"/>
</dbReference>
<dbReference type="PANTHER" id="PTHR21363">
    <property type="entry name" value="PREPHENATE DEHYDROGENASE"/>
    <property type="match status" value="1"/>
</dbReference>
<gene>
    <name evidence="3" type="ORF">SBA5_140068</name>
</gene>
<dbReference type="InterPro" id="IPR036291">
    <property type="entry name" value="NAD(P)-bd_dom_sf"/>
</dbReference>
<evidence type="ECO:0000313" key="3">
    <source>
        <dbReference type="EMBL" id="SPE18201.1"/>
    </source>
</evidence>
<dbReference type="Pfam" id="PF02153">
    <property type="entry name" value="PDH_N"/>
    <property type="match status" value="1"/>
</dbReference>
<dbReference type="Gene3D" id="3.40.50.720">
    <property type="entry name" value="NAD(P)-binding Rossmann-like Domain"/>
    <property type="match status" value="1"/>
</dbReference>
<evidence type="ECO:0000313" key="4">
    <source>
        <dbReference type="Proteomes" id="UP000239735"/>
    </source>
</evidence>
<organism evidence="3 4">
    <name type="scientific">Candidatus Sulfuritelmatomonas gaucii</name>
    <dbReference type="NCBI Taxonomy" id="2043161"/>
    <lineage>
        <taxon>Bacteria</taxon>
        <taxon>Pseudomonadati</taxon>
        <taxon>Acidobacteriota</taxon>
        <taxon>Terriglobia</taxon>
        <taxon>Terriglobales</taxon>
        <taxon>Acidobacteriaceae</taxon>
        <taxon>Candidatus Sulfuritelmatomonas</taxon>
    </lineage>
</organism>
<dbReference type="PROSITE" id="PS51176">
    <property type="entry name" value="PDH_ADH"/>
    <property type="match status" value="1"/>
</dbReference>
<dbReference type="InterPro" id="IPR050812">
    <property type="entry name" value="Preph/Arog_dehydrog"/>
</dbReference>
<dbReference type="Pfam" id="PF20463">
    <property type="entry name" value="PDH_C"/>
    <property type="match status" value="1"/>
</dbReference>
<reference evidence="4" key="1">
    <citation type="submission" date="2018-02" db="EMBL/GenBank/DDBJ databases">
        <authorList>
            <person name="Hausmann B."/>
        </authorList>
    </citation>
    <scope>NUCLEOTIDE SEQUENCE [LARGE SCALE GENOMIC DNA]</scope>
    <source>
        <strain evidence="4">Peat soil MAG SbA5</strain>
    </source>
</reference>
<dbReference type="InterPro" id="IPR046825">
    <property type="entry name" value="PDH_C"/>
</dbReference>
<accession>A0A2N9L4Q4</accession>
<dbReference type="GO" id="GO:0070403">
    <property type="term" value="F:NAD+ binding"/>
    <property type="evidence" value="ECO:0007669"/>
    <property type="project" value="InterPro"/>
</dbReference>
<protein>
    <submittedName>
        <fullName evidence="3">Prephenate dehydrogenase</fullName>
    </submittedName>
</protein>
<dbReference type="AlphaFoldDB" id="A0A2N9L4Q4"/>
<dbReference type="Gene3D" id="1.10.3660.10">
    <property type="entry name" value="6-phosphogluconate dehydrogenase C-terminal like domain"/>
    <property type="match status" value="1"/>
</dbReference>
<dbReference type="GO" id="GO:0006571">
    <property type="term" value="P:tyrosine biosynthetic process"/>
    <property type="evidence" value="ECO:0007669"/>
    <property type="project" value="InterPro"/>
</dbReference>
<dbReference type="SUPFAM" id="SSF51735">
    <property type="entry name" value="NAD(P)-binding Rossmann-fold domains"/>
    <property type="match status" value="1"/>
</dbReference>
<dbReference type="InterPro" id="IPR008927">
    <property type="entry name" value="6-PGluconate_DH-like_C_sf"/>
</dbReference>